<feature type="transmembrane region" description="Helical" evidence="1">
    <location>
        <begin position="53"/>
        <end position="75"/>
    </location>
</feature>
<evidence type="ECO:0000313" key="3">
    <source>
        <dbReference type="Proteomes" id="UP000487350"/>
    </source>
</evidence>
<dbReference type="EMBL" id="WJBU01000009">
    <property type="protein sequence ID" value="MRD47571.1"/>
    <property type="molecule type" value="Genomic_DNA"/>
</dbReference>
<evidence type="ECO:0000313" key="2">
    <source>
        <dbReference type="EMBL" id="MRD47571.1"/>
    </source>
</evidence>
<organism evidence="2 3">
    <name type="scientific">Caenimonas koreensis DSM 17982</name>
    <dbReference type="NCBI Taxonomy" id="1121255"/>
    <lineage>
        <taxon>Bacteria</taxon>
        <taxon>Pseudomonadati</taxon>
        <taxon>Pseudomonadota</taxon>
        <taxon>Betaproteobacteria</taxon>
        <taxon>Burkholderiales</taxon>
        <taxon>Comamonadaceae</taxon>
        <taxon>Caenimonas</taxon>
    </lineage>
</organism>
<gene>
    <name evidence="2" type="ORF">GHT07_09800</name>
</gene>
<dbReference type="Proteomes" id="UP000487350">
    <property type="component" value="Unassembled WGS sequence"/>
</dbReference>
<sequence>MNTYLVLKWLHVVSSTVLFGTGIGIAFFKWMADRAGDVHVIRVVNERTVLADWMFTLPAVVLQPVTGLAMAWVAGYPLASGWLLVSQGLYLVAGGCWLPVVWLQLRMRDLARAADDGNSPLPAQYRAYARAWFWLGVPAFCSLIAVFGLMVFKPTW</sequence>
<dbReference type="AlphaFoldDB" id="A0A844BAL4"/>
<protein>
    <submittedName>
        <fullName evidence="2">DUF2269 family protein</fullName>
    </submittedName>
</protein>
<keyword evidence="3" id="KW-1185">Reference proteome</keyword>
<accession>A0A844BAL4</accession>
<dbReference type="InterPro" id="IPR018729">
    <property type="entry name" value="DUF2269_transmembrane"/>
</dbReference>
<dbReference type="OrthoDB" id="9786302at2"/>
<name>A0A844BAL4_9BURK</name>
<dbReference type="Pfam" id="PF10027">
    <property type="entry name" value="DUF2269"/>
    <property type="match status" value="1"/>
</dbReference>
<feature type="transmembrane region" description="Helical" evidence="1">
    <location>
        <begin position="131"/>
        <end position="152"/>
    </location>
</feature>
<keyword evidence="1" id="KW-0472">Membrane</keyword>
<feature type="transmembrane region" description="Helical" evidence="1">
    <location>
        <begin position="81"/>
        <end position="103"/>
    </location>
</feature>
<evidence type="ECO:0000256" key="1">
    <source>
        <dbReference type="SAM" id="Phobius"/>
    </source>
</evidence>
<keyword evidence="1" id="KW-0812">Transmembrane</keyword>
<feature type="transmembrane region" description="Helical" evidence="1">
    <location>
        <begin position="12"/>
        <end position="32"/>
    </location>
</feature>
<comment type="caution">
    <text evidence="2">The sequence shown here is derived from an EMBL/GenBank/DDBJ whole genome shotgun (WGS) entry which is preliminary data.</text>
</comment>
<dbReference type="RefSeq" id="WP_153584903.1">
    <property type="nucleotide sequence ID" value="NZ_WJBU01000009.1"/>
</dbReference>
<proteinExistence type="predicted"/>
<reference evidence="2 3" key="1">
    <citation type="submission" date="2019-11" db="EMBL/GenBank/DDBJ databases">
        <title>Caenimonas koreensis gen. nov., sp. nov., isolated from activated sludge.</title>
        <authorList>
            <person name="Seung H.R."/>
        </authorList>
    </citation>
    <scope>NUCLEOTIDE SEQUENCE [LARGE SCALE GENOMIC DNA]</scope>
    <source>
        <strain evidence="2 3">EMB320</strain>
    </source>
</reference>
<keyword evidence="1" id="KW-1133">Transmembrane helix</keyword>